<dbReference type="Pfam" id="PF13365">
    <property type="entry name" value="Trypsin_2"/>
    <property type="match status" value="1"/>
</dbReference>
<dbReference type="PANTHER" id="PTHR22939:SF129">
    <property type="entry name" value="SERINE PROTEASE HTRA2, MITOCHONDRIAL"/>
    <property type="match status" value="1"/>
</dbReference>
<evidence type="ECO:0000256" key="1">
    <source>
        <dbReference type="SAM" id="MobiDB-lite"/>
    </source>
</evidence>
<keyword evidence="2" id="KW-1133">Transmembrane helix</keyword>
<dbReference type="EMBL" id="LCKT01000001">
    <property type="protein sequence ID" value="KKU05245.1"/>
    <property type="molecule type" value="Genomic_DNA"/>
</dbReference>
<dbReference type="GO" id="GO:0004252">
    <property type="term" value="F:serine-type endopeptidase activity"/>
    <property type="evidence" value="ECO:0007669"/>
    <property type="project" value="InterPro"/>
</dbReference>
<dbReference type="Proteomes" id="UP000034696">
    <property type="component" value="Unassembled WGS sequence"/>
</dbReference>
<feature type="transmembrane region" description="Helical" evidence="2">
    <location>
        <begin position="53"/>
        <end position="71"/>
    </location>
</feature>
<organism evidence="3 4">
    <name type="scientific">Candidatus Giovannonibacteria bacterium GW2011_GWA2_45_21</name>
    <dbReference type="NCBI Taxonomy" id="1618649"/>
    <lineage>
        <taxon>Bacteria</taxon>
        <taxon>Candidatus Giovannoniibacteriota</taxon>
    </lineage>
</organism>
<comment type="caution">
    <text evidence="3">The sequence shown here is derived from an EMBL/GenBank/DDBJ whole genome shotgun (WGS) entry which is preliminary data.</text>
</comment>
<evidence type="ECO:0000313" key="4">
    <source>
        <dbReference type="Proteomes" id="UP000034696"/>
    </source>
</evidence>
<evidence type="ECO:0000313" key="3">
    <source>
        <dbReference type="EMBL" id="KKU05245.1"/>
    </source>
</evidence>
<keyword evidence="2" id="KW-0812">Transmembrane</keyword>
<gene>
    <name evidence="3" type="ORF">UX06_C0001G0006</name>
</gene>
<dbReference type="GO" id="GO:0006508">
    <property type="term" value="P:proteolysis"/>
    <property type="evidence" value="ECO:0007669"/>
    <property type="project" value="InterPro"/>
</dbReference>
<dbReference type="SMR" id="A0A0G1Q9E4"/>
<sequence>MFCDNCGEKIEIGSTFCDKCGSSVVPTKIAQFATTRQKQRRVSSRTTASLNPHALYIGVLLVIVLAAGYYFNASLANQQQKVDQIAQLASTSVQSANDRLVQAQSDLAAAKTQIKNTPIIAPPPVVSSKLTNAQIISKVKPAVVYIATNDGAGSGMILSTDGYILTNAHVVEDVSSATVTLSSGVSYFAIITGRNESLDVAVLKIGATNLPTVELGNSDNVVSGENVFALGFPFAASIKGEVSFTAGVISRRLNGNTYSYFESTAEIHPGNSGGPLVNSSGQVIGINSASYTPMVIDGIQLGESIKLAIPINLAKSQIVALKSGASVVTPTYTTPPATSPQPTYTPPPPDDQAIGEDYYRTKHTCIGLSGKQYEFCLTYAYNN</sequence>
<evidence type="ECO:0000256" key="2">
    <source>
        <dbReference type="SAM" id="Phobius"/>
    </source>
</evidence>
<name>A0A0G1Q9E4_9BACT</name>
<feature type="region of interest" description="Disordered" evidence="1">
    <location>
        <begin position="332"/>
        <end position="352"/>
    </location>
</feature>
<dbReference type="PATRIC" id="fig|1618649.3.peg.6"/>
<proteinExistence type="predicted"/>
<dbReference type="InterPro" id="IPR001940">
    <property type="entry name" value="Peptidase_S1C"/>
</dbReference>
<accession>A0A0G1Q9E4</accession>
<dbReference type="PRINTS" id="PR00834">
    <property type="entry name" value="PROTEASES2C"/>
</dbReference>
<protein>
    <submittedName>
        <fullName evidence="3">Trypsin</fullName>
    </submittedName>
</protein>
<keyword evidence="2" id="KW-0472">Membrane</keyword>
<dbReference type="InterPro" id="IPR009003">
    <property type="entry name" value="Peptidase_S1_PA"/>
</dbReference>
<dbReference type="AlphaFoldDB" id="A0A0G1Q9E4"/>
<dbReference type="Gene3D" id="2.40.10.120">
    <property type="match status" value="1"/>
</dbReference>
<feature type="compositionally biased region" description="Pro residues" evidence="1">
    <location>
        <begin position="337"/>
        <end position="350"/>
    </location>
</feature>
<dbReference type="SUPFAM" id="SSF50494">
    <property type="entry name" value="Trypsin-like serine proteases"/>
    <property type="match status" value="1"/>
</dbReference>
<dbReference type="PANTHER" id="PTHR22939">
    <property type="entry name" value="SERINE PROTEASE FAMILY S1C HTRA-RELATED"/>
    <property type="match status" value="1"/>
</dbReference>
<reference evidence="3 4" key="1">
    <citation type="journal article" date="2015" name="Nature">
        <title>rRNA introns, odd ribosomes, and small enigmatic genomes across a large radiation of phyla.</title>
        <authorList>
            <person name="Brown C.T."/>
            <person name="Hug L.A."/>
            <person name="Thomas B.C."/>
            <person name="Sharon I."/>
            <person name="Castelle C.J."/>
            <person name="Singh A."/>
            <person name="Wilkins M.J."/>
            <person name="Williams K.H."/>
            <person name="Banfield J.F."/>
        </authorList>
    </citation>
    <scope>NUCLEOTIDE SEQUENCE [LARGE SCALE GENOMIC DNA]</scope>
</reference>